<organism evidence="1 2">
    <name type="scientific">Pseudocercospora eumusae</name>
    <dbReference type="NCBI Taxonomy" id="321146"/>
    <lineage>
        <taxon>Eukaryota</taxon>
        <taxon>Fungi</taxon>
        <taxon>Dikarya</taxon>
        <taxon>Ascomycota</taxon>
        <taxon>Pezizomycotina</taxon>
        <taxon>Dothideomycetes</taxon>
        <taxon>Dothideomycetidae</taxon>
        <taxon>Mycosphaerellales</taxon>
        <taxon>Mycosphaerellaceae</taxon>
        <taxon>Pseudocercospora</taxon>
    </lineage>
</organism>
<dbReference type="Proteomes" id="UP000070133">
    <property type="component" value="Unassembled WGS sequence"/>
</dbReference>
<comment type="caution">
    <text evidence="1">The sequence shown here is derived from an EMBL/GenBank/DDBJ whole genome shotgun (WGS) entry which is preliminary data.</text>
</comment>
<reference evidence="1 2" key="1">
    <citation type="submission" date="2015-07" db="EMBL/GenBank/DDBJ databases">
        <title>Comparative genomics of the Sigatoka disease complex on banana suggests a link between parallel evolutionary changes in Pseudocercospora fijiensis and Pseudocercospora eumusae and increased virulence on the banana host.</title>
        <authorList>
            <person name="Chang T.-C."/>
            <person name="Salvucci A."/>
            <person name="Crous P.W."/>
            <person name="Stergiopoulos I."/>
        </authorList>
    </citation>
    <scope>NUCLEOTIDE SEQUENCE [LARGE SCALE GENOMIC DNA]</scope>
    <source>
        <strain evidence="1 2">CBS 114824</strain>
    </source>
</reference>
<gene>
    <name evidence="1" type="ORF">AC578_5289</name>
</gene>
<keyword evidence="2" id="KW-1185">Reference proteome</keyword>
<protein>
    <submittedName>
        <fullName evidence="1">Uncharacterized protein</fullName>
    </submittedName>
</protein>
<accession>A0A139GW80</accession>
<dbReference type="AlphaFoldDB" id="A0A139GW80"/>
<proteinExistence type="predicted"/>
<name>A0A139GW80_9PEZI</name>
<evidence type="ECO:0000313" key="1">
    <source>
        <dbReference type="EMBL" id="KXS94457.1"/>
    </source>
</evidence>
<dbReference type="EMBL" id="LFZN01000289">
    <property type="protein sequence ID" value="KXS94457.1"/>
    <property type="molecule type" value="Genomic_DNA"/>
</dbReference>
<evidence type="ECO:0000313" key="2">
    <source>
        <dbReference type="Proteomes" id="UP000070133"/>
    </source>
</evidence>
<sequence>MHVSNTRRQQVAVGVMITSRRTTSFIYTCMSRLLDNNRWQHEPLSPTVGRKGKIWSQPCWDQSRAYATGFVSSEQRKGVV</sequence>